<gene>
    <name evidence="4" type="ORF">CKQ54_11785</name>
</gene>
<dbReference type="EMBL" id="NSDJ01000001">
    <property type="protein sequence ID" value="RKF69000.1"/>
    <property type="molecule type" value="Genomic_DNA"/>
</dbReference>
<evidence type="ECO:0000313" key="5">
    <source>
        <dbReference type="Proteomes" id="UP000284853"/>
    </source>
</evidence>
<evidence type="ECO:0000259" key="2">
    <source>
        <dbReference type="Pfam" id="PF01458"/>
    </source>
</evidence>
<dbReference type="RefSeq" id="WP_120161788.1">
    <property type="nucleotide sequence ID" value="NZ_CACSJK010000003.1"/>
</dbReference>
<proteinExistence type="inferred from homology"/>
<feature type="domain" description="SUF system FeS cluster assembly SufBD N-terminal" evidence="3">
    <location>
        <begin position="170"/>
        <end position="232"/>
    </location>
</feature>
<dbReference type="Pfam" id="PF01458">
    <property type="entry name" value="SUFBD_core"/>
    <property type="match status" value="1"/>
</dbReference>
<dbReference type="InterPro" id="IPR055346">
    <property type="entry name" value="Fe-S_cluster_assembly_SufBD"/>
</dbReference>
<dbReference type="InterPro" id="IPR037284">
    <property type="entry name" value="SUF_FeS_clus_asmbl_SufBD_sf"/>
</dbReference>
<dbReference type="InterPro" id="IPR010231">
    <property type="entry name" value="SUF_FeS_clus_asmbl_SufB"/>
</dbReference>
<dbReference type="PANTHER" id="PTHR30508:SF1">
    <property type="entry name" value="UPF0051 PROTEIN ABCI8, CHLOROPLASTIC-RELATED"/>
    <property type="match status" value="1"/>
</dbReference>
<dbReference type="GeneID" id="302709487"/>
<accession>A0ABX9PZM1</accession>
<comment type="similarity">
    <text evidence="1">Belongs to the iron-sulfur cluster assembly SufBD family.</text>
</comment>
<comment type="caution">
    <text evidence="4">The sequence shown here is derived from an EMBL/GenBank/DDBJ whole genome shotgun (WGS) entry which is preliminary data.</text>
</comment>
<evidence type="ECO:0000259" key="3">
    <source>
        <dbReference type="Pfam" id="PF19295"/>
    </source>
</evidence>
<dbReference type="PANTHER" id="PTHR30508">
    <property type="entry name" value="FES CLUSTER ASSEMBLY PROTEIN SUF"/>
    <property type="match status" value="1"/>
</dbReference>
<sequence>MSRSNVEIPDDVQSWVGEGTNYKEGFFTQLATDELASGINEDVVRAISAKRNEPEWMLEFRLQAYHAWLKMEEPHWLKAYYTPLDYQDYSYYSAPSCGSCDDTCGSQPGATQQPPENSHSIPALDGALDNKNYLTSEVEKAFEQLGVPVREGKEVAVDAIFDSVSVSTTYREKLAESGVIFCSFGEAIHEYPDLVRKYLGTVVPAQDNFFAALNAAVASDGTFVYVPKGVRCPMELSTYFRINAAKTGQFERTILIADEGSYVSYIEGCSAPVRDTYQLHAAVVEVILHKDAEVKYSTVQNWFSGSKDSSGGILNFVTKRALCEGAGSKMSWTQSETGSAITWKYPSVILKGDNSIGEFFSVALTSGKQQADTGTKMIHIGKNTKSTIISKGISAGHSQNSYRGLVKILPSAENARNFTQCDSMLIGADSAAHTFPYVEVRNNTAQLEHEATTSKIGDDQLFYCLQRGISEDDAISMIVNGFCKDVFSELPLEFAVEAQKLLAISLEHSVG</sequence>
<dbReference type="NCBIfam" id="NF008773">
    <property type="entry name" value="PRK11814.1"/>
    <property type="match status" value="1"/>
</dbReference>
<dbReference type="InterPro" id="IPR045595">
    <property type="entry name" value="SufBD_N"/>
</dbReference>
<evidence type="ECO:0000256" key="1">
    <source>
        <dbReference type="ARBA" id="ARBA00043967"/>
    </source>
</evidence>
<dbReference type="NCBIfam" id="TIGR01980">
    <property type="entry name" value="sufB"/>
    <property type="match status" value="1"/>
</dbReference>
<protein>
    <submittedName>
        <fullName evidence="4">Fe-S cluster assembly protein SufB</fullName>
    </submittedName>
</protein>
<feature type="domain" description="SUF system FeS cluster assembly SufBD core" evidence="2">
    <location>
        <begin position="240"/>
        <end position="482"/>
    </location>
</feature>
<dbReference type="SUPFAM" id="SSF101960">
    <property type="entry name" value="Stabilizer of iron transporter SufD"/>
    <property type="match status" value="1"/>
</dbReference>
<keyword evidence="5" id="KW-1185">Reference proteome</keyword>
<dbReference type="InterPro" id="IPR000825">
    <property type="entry name" value="SUF_FeS_clus_asmbl_SufBD_core"/>
</dbReference>
<name>A0ABX9PZM1_9GAMM</name>
<organism evidence="4 5">
    <name type="scientific">Rahnella variigena</name>
    <dbReference type="NCBI Taxonomy" id="574964"/>
    <lineage>
        <taxon>Bacteria</taxon>
        <taxon>Pseudomonadati</taxon>
        <taxon>Pseudomonadota</taxon>
        <taxon>Gammaproteobacteria</taxon>
        <taxon>Enterobacterales</taxon>
        <taxon>Yersiniaceae</taxon>
        <taxon>Rahnella</taxon>
    </lineage>
</organism>
<dbReference type="Proteomes" id="UP000284853">
    <property type="component" value="Unassembled WGS sequence"/>
</dbReference>
<evidence type="ECO:0000313" key="4">
    <source>
        <dbReference type="EMBL" id="RKF69000.1"/>
    </source>
</evidence>
<reference evidence="4 5" key="1">
    <citation type="submission" date="2017-08" db="EMBL/GenBank/DDBJ databases">
        <title>Comparative genomics of bacteria isolated from necrotic lesions of AOD affected trees.</title>
        <authorList>
            <person name="Doonan J."/>
            <person name="Denman S."/>
            <person name="Mcdonald J.E."/>
        </authorList>
    </citation>
    <scope>NUCLEOTIDE SEQUENCE [LARGE SCALE GENOMIC DNA]</scope>
    <source>
        <strain evidence="4 5">CIP 105588</strain>
    </source>
</reference>
<dbReference type="Pfam" id="PF19295">
    <property type="entry name" value="SufBD_N"/>
    <property type="match status" value="1"/>
</dbReference>